<dbReference type="EMBL" id="LR796685">
    <property type="protein sequence ID" value="CAB4158915.1"/>
    <property type="molecule type" value="Genomic_DNA"/>
</dbReference>
<evidence type="ECO:0000256" key="1">
    <source>
        <dbReference type="SAM" id="MobiDB-lite"/>
    </source>
</evidence>
<evidence type="ECO:0000313" key="2">
    <source>
        <dbReference type="EMBL" id="CAB4158915.1"/>
    </source>
</evidence>
<gene>
    <name evidence="2" type="ORF">UFOVP705_34</name>
    <name evidence="3" type="ORF">UFOVP736_47</name>
</gene>
<sequence>MSTPDYEQHRANQLRQAQREFDEWILTLPMSERESVKKLRPADDTASSGHAFPEDPAMYAVEAPTTYKENPIDELAEKFEVSTDMAARILEWHETAIQNEQISTQANLLQTIIGALLSSKNPKMSAAALAFASGLHTLNGIHSQAEYAASVNLSRQALNKTVRLWKRILNLNPSAYTKSEKAHAKLLERNEKTHWRQVEASATNILNALSKHNKK</sequence>
<evidence type="ECO:0000313" key="3">
    <source>
        <dbReference type="EMBL" id="CAB5224267.1"/>
    </source>
</evidence>
<dbReference type="EMBL" id="LR798327">
    <property type="protein sequence ID" value="CAB5224267.1"/>
    <property type="molecule type" value="Genomic_DNA"/>
</dbReference>
<feature type="region of interest" description="Disordered" evidence="1">
    <location>
        <begin position="35"/>
        <end position="55"/>
    </location>
</feature>
<protein>
    <submittedName>
        <fullName evidence="3">Uncharacterized protein</fullName>
    </submittedName>
</protein>
<name>A0A6J7X1E3_9CAUD</name>
<organism evidence="3">
    <name type="scientific">uncultured Caudovirales phage</name>
    <dbReference type="NCBI Taxonomy" id="2100421"/>
    <lineage>
        <taxon>Viruses</taxon>
        <taxon>Duplodnaviria</taxon>
        <taxon>Heunggongvirae</taxon>
        <taxon>Uroviricota</taxon>
        <taxon>Caudoviricetes</taxon>
        <taxon>Peduoviridae</taxon>
        <taxon>Maltschvirus</taxon>
        <taxon>Maltschvirus maltsch</taxon>
    </lineage>
</organism>
<accession>A0A6J7X1E3</accession>
<reference evidence="3" key="1">
    <citation type="submission" date="2020-05" db="EMBL/GenBank/DDBJ databases">
        <authorList>
            <person name="Chiriac C."/>
            <person name="Salcher M."/>
            <person name="Ghai R."/>
            <person name="Kavagutti S V."/>
        </authorList>
    </citation>
    <scope>NUCLEOTIDE SEQUENCE</scope>
</reference>
<proteinExistence type="predicted"/>